<dbReference type="EMBL" id="BAAAOS010000018">
    <property type="protein sequence ID" value="GAA1571134.1"/>
    <property type="molecule type" value="Genomic_DNA"/>
</dbReference>
<dbReference type="SMART" id="SM00448">
    <property type="entry name" value="REC"/>
    <property type="match status" value="1"/>
</dbReference>
<keyword evidence="3" id="KW-0238">DNA-binding</keyword>
<keyword evidence="1 5" id="KW-0597">Phosphoprotein</keyword>
<comment type="caution">
    <text evidence="8">The sequence shown here is derived from an EMBL/GenBank/DDBJ whole genome shotgun (WGS) entry which is preliminary data.</text>
</comment>
<dbReference type="Pfam" id="PF00072">
    <property type="entry name" value="Response_reg"/>
    <property type="match status" value="1"/>
</dbReference>
<keyword evidence="9" id="KW-1185">Reference proteome</keyword>
<dbReference type="PROSITE" id="PS50110">
    <property type="entry name" value="RESPONSE_REGULATORY"/>
    <property type="match status" value="1"/>
</dbReference>
<evidence type="ECO:0000256" key="1">
    <source>
        <dbReference type="ARBA" id="ARBA00022553"/>
    </source>
</evidence>
<accession>A0ABN2D5Y8</accession>
<evidence type="ECO:0000256" key="2">
    <source>
        <dbReference type="ARBA" id="ARBA00023015"/>
    </source>
</evidence>
<sequence>MISIVVADDQGMVRAGFRSLLEDVPDLRVVGEASDGEQAMEVVRRLRPDVTLMDIRMPVLDGIAATSRLVGEGTPSRILVLTTFDLDEYVFEALRAGASGFLLKDAPAEELVAAIRVVASGDALLAPGVTRRVIDAFVRLPAPRPASSDPEVSALTPREREVLALLGRGLSNAGIAGQLFVSDATAKTHVSNVLGKLGLRDRVHAVIYAYEHGLVVAGDPTIDGPPSRG</sequence>
<dbReference type="PRINTS" id="PR00038">
    <property type="entry name" value="HTHLUXR"/>
</dbReference>
<evidence type="ECO:0000313" key="9">
    <source>
        <dbReference type="Proteomes" id="UP001500393"/>
    </source>
</evidence>
<dbReference type="PANTHER" id="PTHR43214">
    <property type="entry name" value="TWO-COMPONENT RESPONSE REGULATOR"/>
    <property type="match status" value="1"/>
</dbReference>
<feature type="modified residue" description="4-aspartylphosphate" evidence="5">
    <location>
        <position position="54"/>
    </location>
</feature>
<organism evidence="8 9">
    <name type="scientific">Kribbella sancticallisti</name>
    <dbReference type="NCBI Taxonomy" id="460087"/>
    <lineage>
        <taxon>Bacteria</taxon>
        <taxon>Bacillati</taxon>
        <taxon>Actinomycetota</taxon>
        <taxon>Actinomycetes</taxon>
        <taxon>Propionibacteriales</taxon>
        <taxon>Kribbellaceae</taxon>
        <taxon>Kribbella</taxon>
    </lineage>
</organism>
<feature type="domain" description="Response regulatory" evidence="7">
    <location>
        <begin position="3"/>
        <end position="119"/>
    </location>
</feature>
<dbReference type="Proteomes" id="UP001500393">
    <property type="component" value="Unassembled WGS sequence"/>
</dbReference>
<name>A0ABN2D5Y8_9ACTN</name>
<dbReference type="InterPro" id="IPR058245">
    <property type="entry name" value="NreC/VraR/RcsB-like_REC"/>
</dbReference>
<proteinExistence type="predicted"/>
<evidence type="ECO:0000256" key="4">
    <source>
        <dbReference type="ARBA" id="ARBA00023163"/>
    </source>
</evidence>
<dbReference type="SUPFAM" id="SSF52172">
    <property type="entry name" value="CheY-like"/>
    <property type="match status" value="1"/>
</dbReference>
<evidence type="ECO:0000256" key="3">
    <source>
        <dbReference type="ARBA" id="ARBA00023125"/>
    </source>
</evidence>
<dbReference type="InterPro" id="IPR039420">
    <property type="entry name" value="WalR-like"/>
</dbReference>
<protein>
    <submittedName>
        <fullName evidence="8">Response regulator transcription factor</fullName>
    </submittedName>
</protein>
<dbReference type="InterPro" id="IPR011006">
    <property type="entry name" value="CheY-like_superfamily"/>
</dbReference>
<dbReference type="CDD" id="cd06170">
    <property type="entry name" value="LuxR_C_like"/>
    <property type="match status" value="1"/>
</dbReference>
<dbReference type="PANTHER" id="PTHR43214:SF24">
    <property type="entry name" value="TRANSCRIPTIONAL REGULATORY PROTEIN NARL-RELATED"/>
    <property type="match status" value="1"/>
</dbReference>
<dbReference type="Gene3D" id="3.40.50.2300">
    <property type="match status" value="1"/>
</dbReference>
<dbReference type="SMART" id="SM00421">
    <property type="entry name" value="HTH_LUXR"/>
    <property type="match status" value="1"/>
</dbReference>
<dbReference type="InterPro" id="IPR016032">
    <property type="entry name" value="Sig_transdc_resp-reg_C-effctor"/>
</dbReference>
<dbReference type="PROSITE" id="PS50043">
    <property type="entry name" value="HTH_LUXR_2"/>
    <property type="match status" value="1"/>
</dbReference>
<feature type="domain" description="HTH luxR-type" evidence="6">
    <location>
        <begin position="148"/>
        <end position="213"/>
    </location>
</feature>
<dbReference type="InterPro" id="IPR001789">
    <property type="entry name" value="Sig_transdc_resp-reg_receiver"/>
</dbReference>
<dbReference type="InterPro" id="IPR000792">
    <property type="entry name" value="Tscrpt_reg_LuxR_C"/>
</dbReference>
<evidence type="ECO:0000313" key="8">
    <source>
        <dbReference type="EMBL" id="GAA1571134.1"/>
    </source>
</evidence>
<evidence type="ECO:0000259" key="7">
    <source>
        <dbReference type="PROSITE" id="PS50110"/>
    </source>
</evidence>
<dbReference type="CDD" id="cd17535">
    <property type="entry name" value="REC_NarL-like"/>
    <property type="match status" value="1"/>
</dbReference>
<dbReference type="RefSeq" id="WP_344213300.1">
    <property type="nucleotide sequence ID" value="NZ_BAAAOS010000018.1"/>
</dbReference>
<evidence type="ECO:0000259" key="6">
    <source>
        <dbReference type="PROSITE" id="PS50043"/>
    </source>
</evidence>
<reference evidence="8 9" key="1">
    <citation type="journal article" date="2019" name="Int. J. Syst. Evol. Microbiol.">
        <title>The Global Catalogue of Microorganisms (GCM) 10K type strain sequencing project: providing services to taxonomists for standard genome sequencing and annotation.</title>
        <authorList>
            <consortium name="The Broad Institute Genomics Platform"/>
            <consortium name="The Broad Institute Genome Sequencing Center for Infectious Disease"/>
            <person name="Wu L."/>
            <person name="Ma J."/>
        </authorList>
    </citation>
    <scope>NUCLEOTIDE SEQUENCE [LARGE SCALE GENOMIC DNA]</scope>
    <source>
        <strain evidence="8 9">JCM 14969</strain>
    </source>
</reference>
<dbReference type="SUPFAM" id="SSF46894">
    <property type="entry name" value="C-terminal effector domain of the bipartite response regulators"/>
    <property type="match status" value="1"/>
</dbReference>
<keyword evidence="4" id="KW-0804">Transcription</keyword>
<keyword evidence="2" id="KW-0805">Transcription regulation</keyword>
<evidence type="ECO:0000256" key="5">
    <source>
        <dbReference type="PROSITE-ProRule" id="PRU00169"/>
    </source>
</evidence>
<gene>
    <name evidence="8" type="ORF">GCM10009789_25880</name>
</gene>
<dbReference type="Pfam" id="PF00196">
    <property type="entry name" value="GerE"/>
    <property type="match status" value="1"/>
</dbReference>